<organism evidence="1 2">
    <name type="scientific">Anaerocellum danielii</name>
    <dbReference type="NCBI Taxonomy" id="1387557"/>
    <lineage>
        <taxon>Bacteria</taxon>
        <taxon>Bacillati</taxon>
        <taxon>Bacillota</taxon>
        <taxon>Bacillota incertae sedis</taxon>
        <taxon>Caldicellulosiruptorales</taxon>
        <taxon>Caldicellulosiruptoraceae</taxon>
        <taxon>Anaerocellum</taxon>
    </lineage>
</organism>
<dbReference type="RefSeq" id="WP_045175487.1">
    <property type="nucleotide sequence ID" value="NZ_CP139957.1"/>
</dbReference>
<protein>
    <submittedName>
        <fullName evidence="1">Uncharacterized protein</fullName>
    </submittedName>
</protein>
<proteinExistence type="predicted"/>
<keyword evidence="2" id="KW-1185">Reference proteome</keyword>
<evidence type="ECO:0000313" key="2">
    <source>
        <dbReference type="Proteomes" id="UP001322744"/>
    </source>
</evidence>
<reference evidence="1 2" key="1">
    <citation type="submission" date="2023-12" db="EMBL/GenBank/DDBJ databases">
        <authorList>
            <person name="Manesh M.J.H."/>
            <person name="Bing R.G."/>
            <person name="Willard D.J."/>
            <person name="Kelly R.M."/>
        </authorList>
    </citation>
    <scope>NUCLEOTIDE SEQUENCE [LARGE SCALE GENOMIC DNA]</scope>
    <source>
        <strain evidence="1 2">DSM 8977</strain>
    </source>
</reference>
<dbReference type="Proteomes" id="UP001322744">
    <property type="component" value="Chromosome"/>
</dbReference>
<dbReference type="EMBL" id="CP139957">
    <property type="protein sequence ID" value="WPX08196.1"/>
    <property type="molecule type" value="Genomic_DNA"/>
</dbReference>
<evidence type="ECO:0000313" key="1">
    <source>
        <dbReference type="EMBL" id="WPX08196.1"/>
    </source>
</evidence>
<gene>
    <name evidence="1" type="ORF">SOJ16_002062</name>
</gene>
<sequence>MIKRLVEEFVRNEYPENRFIKYVLLQKPIYWDNNANDEGILKAILKVLQYGTGLDDENLKELFDQFRSDIIIYFEGFIDRTGYDNFFVADAEVPLYKFIMSVVLDDLAYCLGWYIIEQLENDYPELQDADCLECALEILLQRLQEESYQKDLQESATEHLEHILRHDQFDL</sequence>
<name>A0ABZ0TXM3_9FIRM</name>
<accession>A0ABZ0TXM3</accession>